<feature type="domain" description="PLD phosphodiesterase" evidence="1">
    <location>
        <begin position="116"/>
        <end position="148"/>
    </location>
</feature>
<sequence length="318" mass="36505">MKLTDIQTKIANSLSNGFVDQRFNGPEELTPQFIYNNKGDSMLIHIERELANCSSYTFVIAFITESALAALKVKLADLAMKGIHGRILTADYLTFNAPKVFQELLKLPSVEVRIADVAAFHAKGYIFDHELDQYQSVIIGSSNLTSGALLRNYEWNVRFTSHDNGILTARLIQEVEDEWRQAQPLTDHWIDQYRVRYEEKPKLQITEDLSETTTQYAIGKQQIEPNHMQQDALSNLKQIRAQGARRALIISATGTGKTYLGAFDVKAYHPHRFLYIVHREQILTKTLDSFKKVLREGFFDQFQTEYGEQTADKFDEQF</sequence>
<dbReference type="InterPro" id="IPR006935">
    <property type="entry name" value="Helicase/UvrB_N"/>
</dbReference>
<dbReference type="AlphaFoldDB" id="A0A3R8QP33"/>
<dbReference type="GO" id="GO:0006793">
    <property type="term" value="P:phosphorus metabolic process"/>
    <property type="evidence" value="ECO:0007669"/>
    <property type="project" value="UniProtKB-ARBA"/>
</dbReference>
<dbReference type="InterPro" id="IPR001736">
    <property type="entry name" value="PLipase_D/transphosphatidylase"/>
</dbReference>
<dbReference type="Proteomes" id="UP000283633">
    <property type="component" value="Unassembled WGS sequence"/>
</dbReference>
<reference evidence="2 3" key="1">
    <citation type="submission" date="2018-08" db="EMBL/GenBank/DDBJ databases">
        <title>Genome Lactobacillus garii FI11369.</title>
        <authorList>
            <person name="Diaz M."/>
            <person name="Narbad A."/>
        </authorList>
    </citation>
    <scope>NUCLEOTIDE SEQUENCE [LARGE SCALE GENOMIC DNA]</scope>
    <source>
        <strain evidence="2 3">FI11369</strain>
    </source>
</reference>
<feature type="non-terminal residue" evidence="2">
    <location>
        <position position="318"/>
    </location>
</feature>
<organism evidence="2 3">
    <name type="scientific">Lactiplantibacillus garii</name>
    <dbReference type="NCBI Taxonomy" id="2306423"/>
    <lineage>
        <taxon>Bacteria</taxon>
        <taxon>Bacillati</taxon>
        <taxon>Bacillota</taxon>
        <taxon>Bacilli</taxon>
        <taxon>Lactobacillales</taxon>
        <taxon>Lactobacillaceae</taxon>
        <taxon>Lactiplantibacillus</taxon>
    </lineage>
</organism>
<dbReference type="OrthoDB" id="9802848at2"/>
<dbReference type="Gene3D" id="3.40.50.300">
    <property type="entry name" value="P-loop containing nucleotide triphosphate hydrolases"/>
    <property type="match status" value="1"/>
</dbReference>
<name>A0A3R8QP33_9LACO</name>
<dbReference type="RefSeq" id="WP_158610677.1">
    <property type="nucleotide sequence ID" value="NZ_QWZQ01000081.1"/>
</dbReference>
<dbReference type="GO" id="GO:0003677">
    <property type="term" value="F:DNA binding"/>
    <property type="evidence" value="ECO:0007669"/>
    <property type="project" value="InterPro"/>
</dbReference>
<accession>A0A3R8QP33</accession>
<dbReference type="CDD" id="cd09204">
    <property type="entry name" value="PLDc_N_DEXD_b2"/>
    <property type="match status" value="1"/>
</dbReference>
<dbReference type="Pfam" id="PF13091">
    <property type="entry name" value="PLDc_2"/>
    <property type="match status" value="1"/>
</dbReference>
<dbReference type="EMBL" id="QWZQ01000081">
    <property type="protein sequence ID" value="RRK09241.1"/>
    <property type="molecule type" value="Genomic_DNA"/>
</dbReference>
<dbReference type="PROSITE" id="PS50035">
    <property type="entry name" value="PLD"/>
    <property type="match status" value="1"/>
</dbReference>
<dbReference type="InterPro" id="IPR025202">
    <property type="entry name" value="PLD-like_dom"/>
</dbReference>
<keyword evidence="3" id="KW-1185">Reference proteome</keyword>
<evidence type="ECO:0000313" key="2">
    <source>
        <dbReference type="EMBL" id="RRK09241.1"/>
    </source>
</evidence>
<comment type="caution">
    <text evidence="2">The sequence shown here is derived from an EMBL/GenBank/DDBJ whole genome shotgun (WGS) entry which is preliminary data.</text>
</comment>
<evidence type="ECO:0000313" key="3">
    <source>
        <dbReference type="Proteomes" id="UP000283633"/>
    </source>
</evidence>
<evidence type="ECO:0000259" key="1">
    <source>
        <dbReference type="PROSITE" id="PS50035"/>
    </source>
</evidence>
<dbReference type="SUPFAM" id="SSF52540">
    <property type="entry name" value="P-loop containing nucleoside triphosphate hydrolases"/>
    <property type="match status" value="1"/>
</dbReference>
<dbReference type="InterPro" id="IPR027417">
    <property type="entry name" value="P-loop_NTPase"/>
</dbReference>
<dbReference type="GO" id="GO:0016787">
    <property type="term" value="F:hydrolase activity"/>
    <property type="evidence" value="ECO:0007669"/>
    <property type="project" value="InterPro"/>
</dbReference>
<protein>
    <submittedName>
        <fullName evidence="2">DUF3427 domain-containing protein</fullName>
    </submittedName>
</protein>
<proteinExistence type="predicted"/>
<dbReference type="Gene3D" id="3.30.870.10">
    <property type="entry name" value="Endonuclease Chain A"/>
    <property type="match status" value="1"/>
</dbReference>
<gene>
    <name evidence="2" type="ORF">D1831_13790</name>
</gene>
<dbReference type="Pfam" id="PF04851">
    <property type="entry name" value="ResIII"/>
    <property type="match status" value="1"/>
</dbReference>
<dbReference type="GO" id="GO:0005524">
    <property type="term" value="F:ATP binding"/>
    <property type="evidence" value="ECO:0007669"/>
    <property type="project" value="InterPro"/>
</dbReference>
<dbReference type="SUPFAM" id="SSF56024">
    <property type="entry name" value="Phospholipase D/nuclease"/>
    <property type="match status" value="1"/>
</dbReference>